<dbReference type="Gene3D" id="2.60.40.1180">
    <property type="entry name" value="Golgi alpha-mannosidase II"/>
    <property type="match status" value="1"/>
</dbReference>
<dbReference type="SUPFAM" id="SSF51011">
    <property type="entry name" value="Glycosyl hydrolase domain"/>
    <property type="match status" value="1"/>
</dbReference>
<protein>
    <submittedName>
        <fullName evidence="1">Uncharacterized protein</fullName>
    </submittedName>
</protein>
<dbReference type="EMBL" id="JAUSUQ010000017">
    <property type="protein sequence ID" value="MDQ0340727.1"/>
    <property type="molecule type" value="Genomic_DNA"/>
</dbReference>
<evidence type="ECO:0000313" key="2">
    <source>
        <dbReference type="Proteomes" id="UP001232445"/>
    </source>
</evidence>
<evidence type="ECO:0000313" key="1">
    <source>
        <dbReference type="EMBL" id="MDQ0340727.1"/>
    </source>
</evidence>
<comment type="caution">
    <text evidence="1">The sequence shown here is derived from an EMBL/GenBank/DDBJ whole genome shotgun (WGS) entry which is preliminary data.</text>
</comment>
<organism evidence="1 2">
    <name type="scientific">Caldalkalibacillus uzonensis</name>
    <dbReference type="NCBI Taxonomy" id="353224"/>
    <lineage>
        <taxon>Bacteria</taxon>
        <taxon>Bacillati</taxon>
        <taxon>Bacillota</taxon>
        <taxon>Bacilli</taxon>
        <taxon>Bacillales</taxon>
        <taxon>Bacillaceae</taxon>
        <taxon>Caldalkalibacillus</taxon>
    </lineage>
</organism>
<dbReference type="Proteomes" id="UP001232445">
    <property type="component" value="Unassembled WGS sequence"/>
</dbReference>
<proteinExistence type="predicted"/>
<dbReference type="InterPro" id="IPR013780">
    <property type="entry name" value="Glyco_hydro_b"/>
</dbReference>
<reference evidence="1 2" key="1">
    <citation type="submission" date="2023-07" db="EMBL/GenBank/DDBJ databases">
        <title>Genomic Encyclopedia of Type Strains, Phase IV (KMG-IV): sequencing the most valuable type-strain genomes for metagenomic binning, comparative biology and taxonomic classification.</title>
        <authorList>
            <person name="Goeker M."/>
        </authorList>
    </citation>
    <scope>NUCLEOTIDE SEQUENCE [LARGE SCALE GENOMIC DNA]</scope>
    <source>
        <strain evidence="1 2">DSM 17740</strain>
    </source>
</reference>
<sequence length="66" mass="7497">MYQSVEPHAGFTTGTPWVAVNPNYTSINVEAALKDLLISNYPVQDQEEITQIELRPYEARVYLLKA</sequence>
<gene>
    <name evidence="1" type="ORF">J2S00_003553</name>
</gene>
<name>A0ABU0CXQ5_9BACI</name>
<keyword evidence="2" id="KW-1185">Reference proteome</keyword>
<accession>A0ABU0CXQ5</accession>